<accession>A0AAN9MEC7</accession>
<comment type="caution">
    <text evidence="2">The sequence shown here is derived from an EMBL/GenBank/DDBJ whole genome shotgun (WGS) entry which is preliminary data.</text>
</comment>
<dbReference type="GO" id="GO:0000813">
    <property type="term" value="C:ESCRT I complex"/>
    <property type="evidence" value="ECO:0007669"/>
    <property type="project" value="InterPro"/>
</dbReference>
<dbReference type="FunFam" id="1.20.120.1920:FF:000003">
    <property type="entry name" value="Ubiquitin-associated/translation elongation factor EF1B protein"/>
    <property type="match status" value="1"/>
</dbReference>
<keyword evidence="3" id="KW-1185">Reference proteome</keyword>
<dbReference type="PANTHER" id="PTHR15960:SF5">
    <property type="entry name" value="LD44032P"/>
    <property type="match status" value="1"/>
</dbReference>
<protein>
    <recommendedName>
        <fullName evidence="4">UBA domain-containing protein</fullName>
    </recommendedName>
</protein>
<dbReference type="InterPro" id="IPR042575">
    <property type="entry name" value="UBAP1_C"/>
</dbReference>
<feature type="region of interest" description="Disordered" evidence="1">
    <location>
        <begin position="14"/>
        <end position="53"/>
    </location>
</feature>
<evidence type="ECO:0000313" key="3">
    <source>
        <dbReference type="Proteomes" id="UP001374584"/>
    </source>
</evidence>
<gene>
    <name evidence="2" type="ORF">VNO80_18755</name>
</gene>
<sequence length="201" mass="22063">MVHAYLMDYDFRSRSGPQVPIYRPPPSPMYRPPPLPSPSPYQQNPTPSSGLGFGVRVAIKPEYRITPPPHLSSHAGDNSRSNFQFDFELERKILAEADKDNPNWSKFGSENIPTKVSDSSTAKVTALDSIVSKFIAMGLSQEAVPIAVESYGDNPTKVQEFVKGYTLLREMGFSSNSVAEALVLNDNRTDGALAHFLNGSS</sequence>
<proteinExistence type="predicted"/>
<dbReference type="InterPro" id="IPR038870">
    <property type="entry name" value="UBAP1"/>
</dbReference>
<dbReference type="GO" id="GO:0043162">
    <property type="term" value="P:ubiquitin-dependent protein catabolic process via the multivesicular body sorting pathway"/>
    <property type="evidence" value="ECO:0007669"/>
    <property type="project" value="InterPro"/>
</dbReference>
<evidence type="ECO:0008006" key="4">
    <source>
        <dbReference type="Google" id="ProtNLM"/>
    </source>
</evidence>
<dbReference type="PANTHER" id="PTHR15960">
    <property type="entry name" value="LD44032P"/>
    <property type="match status" value="1"/>
</dbReference>
<dbReference type="AlphaFoldDB" id="A0AAN9MEC7"/>
<dbReference type="Proteomes" id="UP001374584">
    <property type="component" value="Unassembled WGS sequence"/>
</dbReference>
<dbReference type="Gene3D" id="1.20.120.1920">
    <property type="entry name" value="UBAP1 SOUBA domain"/>
    <property type="match status" value="1"/>
</dbReference>
<name>A0AAN9MEC7_PHACN</name>
<dbReference type="EMBL" id="JAYMYR010000007">
    <property type="protein sequence ID" value="KAK7353310.1"/>
    <property type="molecule type" value="Genomic_DNA"/>
</dbReference>
<evidence type="ECO:0000256" key="1">
    <source>
        <dbReference type="SAM" id="MobiDB-lite"/>
    </source>
</evidence>
<evidence type="ECO:0000313" key="2">
    <source>
        <dbReference type="EMBL" id="KAK7353310.1"/>
    </source>
</evidence>
<organism evidence="2 3">
    <name type="scientific">Phaseolus coccineus</name>
    <name type="common">Scarlet runner bean</name>
    <name type="synonym">Phaseolus multiflorus</name>
    <dbReference type="NCBI Taxonomy" id="3886"/>
    <lineage>
        <taxon>Eukaryota</taxon>
        <taxon>Viridiplantae</taxon>
        <taxon>Streptophyta</taxon>
        <taxon>Embryophyta</taxon>
        <taxon>Tracheophyta</taxon>
        <taxon>Spermatophyta</taxon>
        <taxon>Magnoliopsida</taxon>
        <taxon>eudicotyledons</taxon>
        <taxon>Gunneridae</taxon>
        <taxon>Pentapetalae</taxon>
        <taxon>rosids</taxon>
        <taxon>fabids</taxon>
        <taxon>Fabales</taxon>
        <taxon>Fabaceae</taxon>
        <taxon>Papilionoideae</taxon>
        <taxon>50 kb inversion clade</taxon>
        <taxon>NPAAA clade</taxon>
        <taxon>indigoferoid/millettioid clade</taxon>
        <taxon>Phaseoleae</taxon>
        <taxon>Phaseolus</taxon>
    </lineage>
</organism>
<feature type="compositionally biased region" description="Pro residues" evidence="1">
    <location>
        <begin position="22"/>
        <end position="39"/>
    </location>
</feature>
<dbReference type="GO" id="GO:0043130">
    <property type="term" value="F:ubiquitin binding"/>
    <property type="evidence" value="ECO:0007669"/>
    <property type="project" value="InterPro"/>
</dbReference>
<reference evidence="2 3" key="1">
    <citation type="submission" date="2024-01" db="EMBL/GenBank/DDBJ databases">
        <title>The genomes of 5 underutilized Papilionoideae crops provide insights into root nodulation and disease resistanc.</title>
        <authorList>
            <person name="Jiang F."/>
        </authorList>
    </citation>
    <scope>NUCLEOTIDE SEQUENCE [LARGE SCALE GENOMIC DNA]</scope>
    <source>
        <strain evidence="2">JINMINGXINNONG_FW02</strain>
        <tissue evidence="2">Leaves</tissue>
    </source>
</reference>